<accession>L9X3B2</accession>
<dbReference type="RefSeq" id="WP_005557541.1">
    <property type="nucleotide sequence ID" value="NZ_AOIB01000028.1"/>
</dbReference>
<dbReference type="Proteomes" id="UP000011688">
    <property type="component" value="Unassembled WGS sequence"/>
</dbReference>
<keyword evidence="3" id="KW-1185">Reference proteome</keyword>
<name>L9X3B2_9EURY</name>
<dbReference type="STRING" id="1227497.C491_14747"/>
<dbReference type="EMBL" id="AOIB01000028">
    <property type="protein sequence ID" value="ELY56215.1"/>
    <property type="molecule type" value="Genomic_DNA"/>
</dbReference>
<evidence type="ECO:0000313" key="3">
    <source>
        <dbReference type="Proteomes" id="UP000011688"/>
    </source>
</evidence>
<organism evidence="2 3">
    <name type="scientific">Natronococcus amylolyticus DSM 10524</name>
    <dbReference type="NCBI Taxonomy" id="1227497"/>
    <lineage>
        <taxon>Archaea</taxon>
        <taxon>Methanobacteriati</taxon>
        <taxon>Methanobacteriota</taxon>
        <taxon>Stenosarchaea group</taxon>
        <taxon>Halobacteria</taxon>
        <taxon>Halobacteriales</taxon>
        <taxon>Natrialbaceae</taxon>
        <taxon>Natronococcus</taxon>
    </lineage>
</organism>
<dbReference type="Pfam" id="PF21818">
    <property type="entry name" value="DUF6884"/>
    <property type="match status" value="1"/>
</dbReference>
<sequence>MWARSTGGSFWSLEAGTTLVFYARRAYHEELLSLLEETTVSVQLPAEGLMIGERLQWFCREAD</sequence>
<comment type="caution">
    <text evidence="2">The sequence shown here is derived from an EMBL/GenBank/DDBJ whole genome shotgun (WGS) entry which is preliminary data.</text>
</comment>
<feature type="domain" description="DUF6884" evidence="1">
    <location>
        <begin position="15"/>
        <end position="58"/>
    </location>
</feature>
<protein>
    <recommendedName>
        <fullName evidence="1">DUF6884 domain-containing protein</fullName>
    </recommendedName>
</protein>
<evidence type="ECO:0000313" key="2">
    <source>
        <dbReference type="EMBL" id="ELY56215.1"/>
    </source>
</evidence>
<dbReference type="InterPro" id="IPR049251">
    <property type="entry name" value="DUF6884"/>
</dbReference>
<proteinExistence type="predicted"/>
<evidence type="ECO:0000259" key="1">
    <source>
        <dbReference type="Pfam" id="PF21818"/>
    </source>
</evidence>
<reference evidence="2 3" key="1">
    <citation type="journal article" date="2014" name="PLoS Genet.">
        <title>Phylogenetically driven sequencing of extremely halophilic archaea reveals strategies for static and dynamic osmo-response.</title>
        <authorList>
            <person name="Becker E.A."/>
            <person name="Seitzer P.M."/>
            <person name="Tritt A."/>
            <person name="Larsen D."/>
            <person name="Krusor M."/>
            <person name="Yao A.I."/>
            <person name="Wu D."/>
            <person name="Madern D."/>
            <person name="Eisen J.A."/>
            <person name="Darling A.E."/>
            <person name="Facciotti M.T."/>
        </authorList>
    </citation>
    <scope>NUCLEOTIDE SEQUENCE [LARGE SCALE GENOMIC DNA]</scope>
    <source>
        <strain evidence="2 3">DSM 10524</strain>
    </source>
</reference>
<dbReference type="AlphaFoldDB" id="L9X3B2"/>
<gene>
    <name evidence="2" type="ORF">C491_14747</name>
</gene>